<protein>
    <submittedName>
        <fullName evidence="1">Uncharacterized protein</fullName>
    </submittedName>
</protein>
<accession>A0ACA9UR54</accession>
<sequence length="262" mass="29139">MTLTLNKALDQIRGRPWVAAAVGLSPLAVYIYRSYCDFHRLGPSGVPQSFLGYLFQASARPWADLNSTNPAPFRDPKALTDYTAPYDSFRFFAEDDSLPVRRGDRPTVPSYTVPQRQTSEVADVALITRMNAWLLALQDKNPGLLAYRNSNLEHHDSPSLWLKVGSVALPSWLAKKTRGEIVHVHNEGSSHMVLSVADADLATRKGWAQRHAFSGRLGILPLTYVLIYAPRDEAEFEQWKAFVKATVSFTSAGSGIEADYDI</sequence>
<evidence type="ECO:0000313" key="2">
    <source>
        <dbReference type="Proteomes" id="UP000836387"/>
    </source>
</evidence>
<evidence type="ECO:0000313" key="1">
    <source>
        <dbReference type="EMBL" id="CAG9955777.1"/>
    </source>
</evidence>
<gene>
    <name evidence="1" type="ORF">CRV2_00016529</name>
</gene>
<keyword evidence="2" id="KW-1185">Reference proteome</keyword>
<reference evidence="1" key="2">
    <citation type="submission" date="2021-10" db="EMBL/GenBank/DDBJ databases">
        <authorList>
            <person name="Piombo E."/>
        </authorList>
    </citation>
    <scope>NUCLEOTIDE SEQUENCE</scope>
</reference>
<organism evidence="1 2">
    <name type="scientific">Clonostachys rosea f. rosea IK726</name>
    <dbReference type="NCBI Taxonomy" id="1349383"/>
    <lineage>
        <taxon>Eukaryota</taxon>
        <taxon>Fungi</taxon>
        <taxon>Dikarya</taxon>
        <taxon>Ascomycota</taxon>
        <taxon>Pezizomycotina</taxon>
        <taxon>Sordariomycetes</taxon>
        <taxon>Hypocreomycetidae</taxon>
        <taxon>Hypocreales</taxon>
        <taxon>Bionectriaceae</taxon>
        <taxon>Clonostachys</taxon>
    </lineage>
</organism>
<comment type="caution">
    <text evidence="1">The sequence shown here is derived from an EMBL/GenBank/DDBJ whole genome shotgun (WGS) entry which is preliminary data.</text>
</comment>
<dbReference type="Proteomes" id="UP000836387">
    <property type="component" value="Unassembled WGS sequence"/>
</dbReference>
<dbReference type="EMBL" id="CADEHS020000625">
    <property type="protein sequence ID" value="CAG9955777.1"/>
    <property type="molecule type" value="Genomic_DNA"/>
</dbReference>
<proteinExistence type="predicted"/>
<reference evidence="1" key="1">
    <citation type="submission" date="2020-04" db="EMBL/GenBank/DDBJ databases">
        <authorList>
            <person name="Broberg M."/>
        </authorList>
    </citation>
    <scope>NUCLEOTIDE SEQUENCE</scope>
</reference>
<name>A0ACA9UR54_BIOOC</name>